<evidence type="ECO:0000256" key="1">
    <source>
        <dbReference type="SAM" id="Phobius"/>
    </source>
</evidence>
<feature type="transmembrane region" description="Helical" evidence="1">
    <location>
        <begin position="12"/>
        <end position="29"/>
    </location>
</feature>
<accession>A0ABT6NAR8</accession>
<evidence type="ECO:0000313" key="3">
    <source>
        <dbReference type="Proteomes" id="UP001158045"/>
    </source>
</evidence>
<feature type="transmembrane region" description="Helical" evidence="1">
    <location>
        <begin position="208"/>
        <end position="223"/>
    </location>
</feature>
<evidence type="ECO:0000313" key="2">
    <source>
        <dbReference type="EMBL" id="MDH8677508.1"/>
    </source>
</evidence>
<feature type="transmembrane region" description="Helical" evidence="1">
    <location>
        <begin position="49"/>
        <end position="73"/>
    </location>
</feature>
<proteinExistence type="predicted"/>
<feature type="transmembrane region" description="Helical" evidence="1">
    <location>
        <begin position="147"/>
        <end position="165"/>
    </location>
</feature>
<dbReference type="RefSeq" id="WP_281093323.1">
    <property type="nucleotide sequence ID" value="NZ_JARYZI010000002.1"/>
</dbReference>
<name>A0ABT6NAR8_9FIRM</name>
<gene>
    <name evidence="2" type="ORF">QE109_05080</name>
</gene>
<comment type="caution">
    <text evidence="2">The sequence shown here is derived from an EMBL/GenBank/DDBJ whole genome shotgun (WGS) entry which is preliminary data.</text>
</comment>
<keyword evidence="1" id="KW-0472">Membrane</keyword>
<protein>
    <submittedName>
        <fullName evidence="2">Tryptophan-rich sensory protein</fullName>
    </submittedName>
</protein>
<sequence length="270" mass="30948">MSISIKKEKDMKVTTTIAYIFMLTINILANTIPLNNITTGEVSDRYANLFAPTGFTFAIWGLIYLALGGFIIFQWRDAFYSPETSVMVIQLRKWFSLSSLANGLWIVMWHYDELAISVFMMFIILFCLIKSINLIHSAKLTTSERIWIHKPFSLYFGWITIASIANVTTFLTKQHFVLFNFTEELTTSIVLVLGALVTTIVLMKFKDLTYGMVALWSYYGILFKHTSDTGFNGEYGMIITVVAFNMIFTALVMTFVSYKKLKTLKKKFSN</sequence>
<dbReference type="PANTHER" id="PTHR33802:SF1">
    <property type="entry name" value="XK-RELATED PROTEIN"/>
    <property type="match status" value="1"/>
</dbReference>
<organism evidence="2 3">
    <name type="scientific">Fusibacter bizertensis</name>
    <dbReference type="NCBI Taxonomy" id="1488331"/>
    <lineage>
        <taxon>Bacteria</taxon>
        <taxon>Bacillati</taxon>
        <taxon>Bacillota</taxon>
        <taxon>Clostridia</taxon>
        <taxon>Eubacteriales</taxon>
        <taxon>Eubacteriales Family XII. Incertae Sedis</taxon>
        <taxon>Fusibacter</taxon>
    </lineage>
</organism>
<keyword evidence="1" id="KW-1133">Transmembrane helix</keyword>
<feature type="transmembrane region" description="Helical" evidence="1">
    <location>
        <begin position="185"/>
        <end position="203"/>
    </location>
</feature>
<feature type="transmembrane region" description="Helical" evidence="1">
    <location>
        <begin position="235"/>
        <end position="258"/>
    </location>
</feature>
<feature type="transmembrane region" description="Helical" evidence="1">
    <location>
        <begin position="117"/>
        <end position="135"/>
    </location>
</feature>
<dbReference type="EMBL" id="JARYZI010000002">
    <property type="protein sequence ID" value="MDH8677508.1"/>
    <property type="molecule type" value="Genomic_DNA"/>
</dbReference>
<dbReference type="Proteomes" id="UP001158045">
    <property type="component" value="Unassembled WGS sequence"/>
</dbReference>
<feature type="transmembrane region" description="Helical" evidence="1">
    <location>
        <begin position="94"/>
        <end position="111"/>
    </location>
</feature>
<dbReference type="PANTHER" id="PTHR33802">
    <property type="entry name" value="SI:CH211-161H7.5-RELATED"/>
    <property type="match status" value="1"/>
</dbReference>
<keyword evidence="3" id="KW-1185">Reference proteome</keyword>
<keyword evidence="1" id="KW-0812">Transmembrane</keyword>
<reference evidence="2 3" key="1">
    <citation type="submission" date="2023-04" db="EMBL/GenBank/DDBJ databases">
        <title>Fusibacter bizertensis strain WBS, isolated from littoral bottom sediments of the Arctic seas - biochemical and genomic analysis.</title>
        <authorList>
            <person name="Brioukhanov A.L."/>
        </authorList>
    </citation>
    <scope>NUCLEOTIDE SEQUENCE [LARGE SCALE GENOMIC DNA]</scope>
    <source>
        <strain evidence="2 3">WBS</strain>
    </source>
</reference>